<dbReference type="EMBL" id="CP002689">
    <property type="protein sequence ID" value="AEE12106.1"/>
    <property type="molecule type" value="Genomic_DNA"/>
</dbReference>
<name>F4KLJ9_PORAD</name>
<dbReference type="InterPro" id="IPR051554">
    <property type="entry name" value="Acetyltransferase_Eis"/>
</dbReference>
<evidence type="ECO:0000313" key="2">
    <source>
        <dbReference type="EMBL" id="AEE12106.1"/>
    </source>
</evidence>
<dbReference type="AlphaFoldDB" id="F4KLJ9"/>
<protein>
    <recommendedName>
        <fullName evidence="1">N-acetyltransferase domain-containing protein</fullName>
    </recommendedName>
</protein>
<dbReference type="PANTHER" id="PTHR37817">
    <property type="entry name" value="N-ACETYLTRANSFERASE EIS"/>
    <property type="match status" value="1"/>
</dbReference>
<evidence type="ECO:0000259" key="1">
    <source>
        <dbReference type="PROSITE" id="PS51186"/>
    </source>
</evidence>
<reference evidence="3" key="1">
    <citation type="submission" date="2011-04" db="EMBL/GenBank/DDBJ databases">
        <title>The complete genome of Porphyromonas asaccharolytica DSM 20707.</title>
        <authorList>
            <person name="Lucas S."/>
            <person name="Han J."/>
            <person name="Lapidus A."/>
            <person name="Bruce D."/>
            <person name="Goodwin L."/>
            <person name="Pitluck S."/>
            <person name="Peters L."/>
            <person name="Kyrpides N."/>
            <person name="Mavromatis K."/>
            <person name="Ivanova N."/>
            <person name="Ovchinnikova G."/>
            <person name="Pagani I."/>
            <person name="Lu M."/>
            <person name="Detter J.C."/>
            <person name="Tapia R."/>
            <person name="Han C."/>
            <person name="Land M."/>
            <person name="Hauser L."/>
            <person name="Markowitz V."/>
            <person name="Cheng J.-F."/>
            <person name="Hugenholtz P."/>
            <person name="Woyke T."/>
            <person name="Wu D."/>
            <person name="Gronow S."/>
            <person name="Wellnitz S."/>
            <person name="Brambilla E."/>
            <person name="Klenk H.-P."/>
            <person name="Eisen J.A."/>
        </authorList>
    </citation>
    <scope>NUCLEOTIDE SEQUENCE [LARGE SCALE GENOMIC DNA]</scope>
    <source>
        <strain evidence="3">ATCC 25260 / DSM 20707 / VPI 4198</strain>
    </source>
</reference>
<dbReference type="HOGENOM" id="CLU_050659_2_1_10"/>
<organism evidence="2 3">
    <name type="scientific">Porphyromonas asaccharolytica (strain ATCC 25260 / DSM 20707 / BCRC 10618 / CCUG 7834 / JCM 6326 / LMG 13178 / VPI 4198 / B440)</name>
    <name type="common">Bacteroides asaccharolyticus</name>
    <dbReference type="NCBI Taxonomy" id="879243"/>
    <lineage>
        <taxon>Bacteria</taxon>
        <taxon>Pseudomonadati</taxon>
        <taxon>Bacteroidota</taxon>
        <taxon>Bacteroidia</taxon>
        <taxon>Bacteroidales</taxon>
        <taxon>Porphyromonadaceae</taxon>
        <taxon>Porphyromonas</taxon>
    </lineage>
</organism>
<feature type="domain" description="N-acetyltransferase" evidence="1">
    <location>
        <begin position="10"/>
        <end position="158"/>
    </location>
</feature>
<dbReference type="InterPro" id="IPR016181">
    <property type="entry name" value="Acyl_CoA_acyltransferase"/>
</dbReference>
<dbReference type="KEGG" id="pah:Poras_0152"/>
<dbReference type="eggNOG" id="COG4552">
    <property type="taxonomic scope" value="Bacteria"/>
</dbReference>
<dbReference type="Pfam" id="PF13527">
    <property type="entry name" value="Acetyltransf_9"/>
    <property type="match status" value="1"/>
</dbReference>
<dbReference type="Proteomes" id="UP000006545">
    <property type="component" value="Chromosome"/>
</dbReference>
<dbReference type="InterPro" id="IPR000182">
    <property type="entry name" value="GNAT_dom"/>
</dbReference>
<sequence length="342" mass="39968">MASPRVGWRARVLSMRLKSEQQRLYEEIWSTTFGDSEDFIALYSRTTFDPHRTHLLTALDQSRALSHVQYLPYLMRYRDQWWRAGYISGAATESDQRGKGFVQYLMRASHQQMWREGCLCAFLIPAEEWLYQFYRKMGYATLYGKRHTPTLQEKLTDLPSSEAWQRYRHWQATLAEQYPTVAHSYHQWRTLRESLALEGGGIGTIGERTYYYYRDAEGKTQSVLAIPSAEEPADGTFDLSAPFGMLRPLRIAELLMWAVELGLLEEDQLHPAALYHDEQRIVFDLLDEQISTNSGRYCVLRQRRQLLFAPRPIDRLIKPLTPDQLLVTLSPLQHTLVYAMME</sequence>
<dbReference type="GO" id="GO:0034069">
    <property type="term" value="F:aminoglycoside N-acetyltransferase activity"/>
    <property type="evidence" value="ECO:0007669"/>
    <property type="project" value="TreeGrafter"/>
</dbReference>
<dbReference type="Gene3D" id="3.40.630.30">
    <property type="match status" value="1"/>
</dbReference>
<keyword evidence="3" id="KW-1185">Reference proteome</keyword>
<proteinExistence type="predicted"/>
<gene>
    <name evidence="2" type="ordered locus">Poras_0152</name>
</gene>
<dbReference type="PANTHER" id="PTHR37817:SF1">
    <property type="entry name" value="N-ACETYLTRANSFERASE EIS"/>
    <property type="match status" value="1"/>
</dbReference>
<dbReference type="SUPFAM" id="SSF55729">
    <property type="entry name" value="Acyl-CoA N-acyltransferases (Nat)"/>
    <property type="match status" value="1"/>
</dbReference>
<dbReference type="PROSITE" id="PS51186">
    <property type="entry name" value="GNAT"/>
    <property type="match status" value="1"/>
</dbReference>
<evidence type="ECO:0000313" key="3">
    <source>
        <dbReference type="Proteomes" id="UP000006545"/>
    </source>
</evidence>
<dbReference type="STRING" id="879243.Poras_0152"/>
<dbReference type="GO" id="GO:0030649">
    <property type="term" value="P:aminoglycoside antibiotic catabolic process"/>
    <property type="evidence" value="ECO:0007669"/>
    <property type="project" value="TreeGrafter"/>
</dbReference>
<accession>F4KLJ9</accession>